<sequence length="37" mass="4317">MMYECEMRHPGNVLRPKYRTFSASQCEFSYIGPASTQ</sequence>
<evidence type="ECO:0000313" key="2">
    <source>
        <dbReference type="Proteomes" id="UP000317238"/>
    </source>
</evidence>
<proteinExistence type="predicted"/>
<dbReference type="Proteomes" id="UP000317238">
    <property type="component" value="Unassembled WGS sequence"/>
</dbReference>
<organism evidence="1 2">
    <name type="scientific">Crateriforma conspicua</name>
    <dbReference type="NCBI Taxonomy" id="2527996"/>
    <lineage>
        <taxon>Bacteria</taxon>
        <taxon>Pseudomonadati</taxon>
        <taxon>Planctomycetota</taxon>
        <taxon>Planctomycetia</taxon>
        <taxon>Planctomycetales</taxon>
        <taxon>Planctomycetaceae</taxon>
        <taxon>Crateriforma</taxon>
    </lineage>
</organism>
<evidence type="ECO:0000313" key="1">
    <source>
        <dbReference type="EMBL" id="TWT71395.1"/>
    </source>
</evidence>
<accession>A0A5C5YAP9</accession>
<name>A0A5C5YAP9_9PLAN</name>
<protein>
    <submittedName>
        <fullName evidence="1">Uncharacterized protein</fullName>
    </submittedName>
</protein>
<keyword evidence="2" id="KW-1185">Reference proteome</keyword>
<dbReference type="AlphaFoldDB" id="A0A5C5YAP9"/>
<comment type="caution">
    <text evidence="1">The sequence shown here is derived from an EMBL/GenBank/DDBJ whole genome shotgun (WGS) entry which is preliminary data.</text>
</comment>
<dbReference type="EMBL" id="SJPL01000001">
    <property type="protein sequence ID" value="TWT71395.1"/>
    <property type="molecule type" value="Genomic_DNA"/>
</dbReference>
<gene>
    <name evidence="1" type="ORF">Pan14r_37050</name>
</gene>
<reference evidence="1 2" key="1">
    <citation type="submission" date="2019-02" db="EMBL/GenBank/DDBJ databases">
        <title>Deep-cultivation of Planctomycetes and their phenomic and genomic characterization uncovers novel biology.</title>
        <authorList>
            <person name="Wiegand S."/>
            <person name="Jogler M."/>
            <person name="Boedeker C."/>
            <person name="Pinto D."/>
            <person name="Vollmers J."/>
            <person name="Rivas-Marin E."/>
            <person name="Kohn T."/>
            <person name="Peeters S.H."/>
            <person name="Heuer A."/>
            <person name="Rast P."/>
            <person name="Oberbeckmann S."/>
            <person name="Bunk B."/>
            <person name="Jeske O."/>
            <person name="Meyerdierks A."/>
            <person name="Storesund J.E."/>
            <person name="Kallscheuer N."/>
            <person name="Luecker S."/>
            <person name="Lage O.M."/>
            <person name="Pohl T."/>
            <person name="Merkel B.J."/>
            <person name="Hornburger P."/>
            <person name="Mueller R.-W."/>
            <person name="Bruemmer F."/>
            <person name="Labrenz M."/>
            <person name="Spormann A.M."/>
            <person name="Op Den Camp H."/>
            <person name="Overmann J."/>
            <person name="Amann R."/>
            <person name="Jetten M.S.M."/>
            <person name="Mascher T."/>
            <person name="Medema M.H."/>
            <person name="Devos D.P."/>
            <person name="Kaster A.-K."/>
            <person name="Ovreas L."/>
            <person name="Rohde M."/>
            <person name="Galperin M.Y."/>
            <person name="Jogler C."/>
        </authorList>
    </citation>
    <scope>NUCLEOTIDE SEQUENCE [LARGE SCALE GENOMIC DNA]</scope>
    <source>
        <strain evidence="1 2">Pan14r</strain>
    </source>
</reference>